<dbReference type="OrthoDB" id="8999at2157"/>
<evidence type="ECO:0000256" key="12">
    <source>
        <dbReference type="ARBA" id="ARBA00022843"/>
    </source>
</evidence>
<dbReference type="EC" id="2.7.7.7" evidence="3"/>
<dbReference type="Gene3D" id="3.30.460.10">
    <property type="entry name" value="Beta Polymerase, domain 2"/>
    <property type="match status" value="1"/>
</dbReference>
<dbReference type="InterPro" id="IPR047967">
    <property type="entry name" value="PolX_PHP"/>
</dbReference>
<evidence type="ECO:0000256" key="14">
    <source>
        <dbReference type="ARBA" id="ARBA00023053"/>
    </source>
</evidence>
<keyword evidence="7" id="KW-0237">DNA synthesis</keyword>
<feature type="domain" description="Helix-hairpin-helix DNA-binding motif class 1" evidence="22">
    <location>
        <begin position="52"/>
        <end position="71"/>
    </location>
</feature>
<dbReference type="InterPro" id="IPR003583">
    <property type="entry name" value="Hlx-hairpin-Hlx_DNA-bd_motif"/>
</dbReference>
<keyword evidence="15" id="KW-0234">DNA repair</keyword>
<dbReference type="GO" id="GO:0005829">
    <property type="term" value="C:cytosol"/>
    <property type="evidence" value="ECO:0007669"/>
    <property type="project" value="TreeGrafter"/>
</dbReference>
<dbReference type="Gene3D" id="3.30.210.10">
    <property type="entry name" value="DNA polymerase, thumb domain"/>
    <property type="match status" value="1"/>
</dbReference>
<dbReference type="Proteomes" id="UP000292580">
    <property type="component" value="Unassembled WGS sequence"/>
</dbReference>
<dbReference type="InterPro" id="IPR043519">
    <property type="entry name" value="NT_sf"/>
</dbReference>
<evidence type="ECO:0000256" key="19">
    <source>
        <dbReference type="ARBA" id="ARBA00044678"/>
    </source>
</evidence>
<dbReference type="SMART" id="SM00481">
    <property type="entry name" value="POLIIIAc"/>
    <property type="match status" value="1"/>
</dbReference>
<evidence type="ECO:0000256" key="2">
    <source>
        <dbReference type="ARBA" id="ARBA00004496"/>
    </source>
</evidence>
<dbReference type="InterPro" id="IPR010996">
    <property type="entry name" value="HHH_MUS81"/>
</dbReference>
<comment type="subcellular location">
    <subcellularLocation>
        <location evidence="2">Cytoplasm</location>
    </subcellularLocation>
</comment>
<dbReference type="Pfam" id="PF02811">
    <property type="entry name" value="PHP"/>
    <property type="match status" value="1"/>
</dbReference>
<evidence type="ECO:0000256" key="4">
    <source>
        <dbReference type="ARBA" id="ARBA00012720"/>
    </source>
</evidence>
<evidence type="ECO:0000256" key="18">
    <source>
        <dbReference type="ARBA" id="ARBA00044632"/>
    </source>
</evidence>
<dbReference type="InterPro" id="IPR022311">
    <property type="entry name" value="PolX-like"/>
</dbReference>
<keyword evidence="9" id="KW-0548">Nucleotidyltransferase</keyword>
<dbReference type="PANTHER" id="PTHR36928:SF1">
    <property type="entry name" value="PHOSPHATASE YCDX-RELATED"/>
    <property type="match status" value="1"/>
</dbReference>
<evidence type="ECO:0000256" key="9">
    <source>
        <dbReference type="ARBA" id="ARBA00022695"/>
    </source>
</evidence>
<dbReference type="InterPro" id="IPR050243">
    <property type="entry name" value="PHP_phosphatase"/>
</dbReference>
<evidence type="ECO:0000256" key="21">
    <source>
        <dbReference type="ARBA" id="ARBA00049244"/>
    </source>
</evidence>
<keyword evidence="13" id="KW-0239">DNA-directed DNA polymerase</keyword>
<dbReference type="CDD" id="cd07436">
    <property type="entry name" value="PHP_PolX"/>
    <property type="match status" value="1"/>
</dbReference>
<name>A0A483CR31_9EURY</name>
<evidence type="ECO:0000256" key="1">
    <source>
        <dbReference type="ARBA" id="ARBA00001946"/>
    </source>
</evidence>
<dbReference type="EC" id="4.2.99.18" evidence="4"/>
<dbReference type="Pfam" id="PF14716">
    <property type="entry name" value="HHH_8"/>
    <property type="match status" value="1"/>
</dbReference>
<dbReference type="Gene3D" id="3.20.20.140">
    <property type="entry name" value="Metal-dependent hydrolases"/>
    <property type="match status" value="1"/>
</dbReference>
<evidence type="ECO:0000256" key="5">
    <source>
        <dbReference type="ARBA" id="ARBA00020020"/>
    </source>
</evidence>
<dbReference type="PRINTS" id="PR00870">
    <property type="entry name" value="DNAPOLXBETA"/>
</dbReference>
<gene>
    <name evidence="25" type="ORF">CUJ86_11105</name>
</gene>
<dbReference type="RefSeq" id="WP_130647642.1">
    <property type="nucleotide sequence ID" value="NZ_PGCL01000007.1"/>
</dbReference>
<dbReference type="Pfam" id="PF14791">
    <property type="entry name" value="DNA_pol_B_thumb"/>
    <property type="match status" value="1"/>
</dbReference>
<dbReference type="GO" id="GO:0008270">
    <property type="term" value="F:zinc ion binding"/>
    <property type="evidence" value="ECO:0007669"/>
    <property type="project" value="TreeGrafter"/>
</dbReference>
<evidence type="ECO:0000256" key="17">
    <source>
        <dbReference type="ARBA" id="ARBA00035726"/>
    </source>
</evidence>
<dbReference type="GO" id="GO:0140078">
    <property type="term" value="F:class I DNA-(apurinic or apyrimidinic site) endonuclease activity"/>
    <property type="evidence" value="ECO:0007669"/>
    <property type="project" value="UniProtKB-EC"/>
</dbReference>
<dbReference type="Pfam" id="PF14520">
    <property type="entry name" value="HHH_5"/>
    <property type="match status" value="1"/>
</dbReference>
<dbReference type="GO" id="GO:0042578">
    <property type="term" value="F:phosphoric ester hydrolase activity"/>
    <property type="evidence" value="ECO:0007669"/>
    <property type="project" value="TreeGrafter"/>
</dbReference>
<dbReference type="PANTHER" id="PTHR36928">
    <property type="entry name" value="PHOSPHATASE YCDX-RELATED"/>
    <property type="match status" value="1"/>
</dbReference>
<comment type="cofactor">
    <cofactor evidence="1">
        <name>Mg(2+)</name>
        <dbReference type="ChEBI" id="CHEBI:18420"/>
    </cofactor>
</comment>
<comment type="function">
    <text evidence="20">Repair polymerase that plays a key role in base-excision repair. During this process, the damaged base is excised by specific DNA glycosylases, the DNA backbone is nicked at the abasic site by an apurinic/apyrimidic (AP) endonuclease, and POLB removes 5'-deoxyribose-phosphate from the preincised AP site acting as a 5'-deoxyribose-phosphate lyase (5'-dRP lyase); through its DNA polymerase activity, it adds one nucleotide to the 3' end of the arising single-nucleotide gap. Conducts 'gap-filling' DNA synthesis in a stepwise distributive fashion rather than in a processive fashion as for other DNA polymerases. It is also able to cleave sugar-phosphate bonds 3' to an intact AP site, acting as an AP lyase.</text>
</comment>
<evidence type="ECO:0000259" key="23">
    <source>
        <dbReference type="SMART" id="SM00481"/>
    </source>
</evidence>
<dbReference type="GO" id="GO:0006281">
    <property type="term" value="P:DNA repair"/>
    <property type="evidence" value="ECO:0007669"/>
    <property type="project" value="UniProtKB-KW"/>
</dbReference>
<dbReference type="SUPFAM" id="SSF158702">
    <property type="entry name" value="Sec63 N-terminal domain-like"/>
    <property type="match status" value="1"/>
</dbReference>
<reference evidence="25 26" key="1">
    <citation type="submission" date="2017-11" db="EMBL/GenBank/DDBJ databases">
        <title>Isolation and Characterization of Methanofollis Species from Methane Seep Offshore SW Taiwan.</title>
        <authorList>
            <person name="Teng N.-H."/>
            <person name="Lai M.-C."/>
            <person name="Chen S.-C."/>
        </authorList>
    </citation>
    <scope>NUCLEOTIDE SEQUENCE [LARGE SCALE GENOMIC DNA]</scope>
    <source>
        <strain evidence="25 26">FWC-SCC2</strain>
    </source>
</reference>
<comment type="catalytic activity">
    <reaction evidence="21">
        <text>DNA(n) + a 2'-deoxyribonucleoside 5'-triphosphate = DNA(n+1) + diphosphate</text>
        <dbReference type="Rhea" id="RHEA:22508"/>
        <dbReference type="Rhea" id="RHEA-COMP:17339"/>
        <dbReference type="Rhea" id="RHEA-COMP:17340"/>
        <dbReference type="ChEBI" id="CHEBI:33019"/>
        <dbReference type="ChEBI" id="CHEBI:61560"/>
        <dbReference type="ChEBI" id="CHEBI:173112"/>
        <dbReference type="EC" id="2.7.7.7"/>
    </reaction>
</comment>
<dbReference type="InterPro" id="IPR004013">
    <property type="entry name" value="PHP_dom"/>
</dbReference>
<evidence type="ECO:0000256" key="16">
    <source>
        <dbReference type="ARBA" id="ARBA00035717"/>
    </source>
</evidence>
<evidence type="ECO:0000256" key="11">
    <source>
        <dbReference type="ARBA" id="ARBA00022763"/>
    </source>
</evidence>
<evidence type="ECO:0000256" key="6">
    <source>
        <dbReference type="ARBA" id="ARBA00022481"/>
    </source>
</evidence>
<dbReference type="AlphaFoldDB" id="A0A483CR31"/>
<comment type="catalytic activity">
    <reaction evidence="19">
        <text>a 5'-end 2'-deoxyribose-2'-deoxyribonucleotide-DNA = (2E,4S)-4-hydroxypenten-2-al-5-phosphate + a 5'-end 5'-phospho-2'-deoxyribonucleoside-DNA + H(+)</text>
        <dbReference type="Rhea" id="RHEA:76255"/>
        <dbReference type="Rhea" id="RHEA-COMP:13180"/>
        <dbReference type="Rhea" id="RHEA-COMP:18657"/>
        <dbReference type="ChEBI" id="CHEBI:15378"/>
        <dbReference type="ChEBI" id="CHEBI:136412"/>
        <dbReference type="ChEBI" id="CHEBI:195194"/>
        <dbReference type="ChEBI" id="CHEBI:195195"/>
    </reaction>
</comment>
<dbReference type="InterPro" id="IPR003141">
    <property type="entry name" value="Pol/His_phosphatase_N"/>
</dbReference>
<sequence>MEMTNRQVARVLEEIGQLLEVQGENRFKVRAYMAAADRIGHLTGPVGDLTEEELEAIPGIGRALAGKIHQIVQTGTCTERERLIDATPPGLIPLLDLPGVGPKTVRRLWTELGVEDTDSLIAAARNRRVRALKGFGAKKESDILRAAETAGKMTERMDVSGAKRRAAVLMAAIPGEAWVAGSLRRGRSTIGDIDIVTTAPPGETNRALRRIADSMIDEGERKTSVRIEGRRADIRYADTAELGTMLLYLTGSKAFNIRLRGIAAEQGMRLNEYGLLMRESGEVRTFPTEEGVFGALGMVPVPPELREDRGEVEYALEGRLPDLVDAGAIRGDLHVHSEWSDGTLSLPDIADEGEKKGYEYILITDHAAGIGVTHGLDAARLERQRHEIERVNRNAACTLLAGIEVDILADGHLSLPDTALKACDLVVASVHTAFGQDADTMTRRMIVAIENEHVDIIGHPTARLIGRRPPTAVDMDRIIDAAAATGTALEINASPARLDLDDIYIRQAKEQGVNLSIGTDAHRRSDLEAMRYGVALARRGWCGPSDILNTRPLSALLRADE</sequence>
<dbReference type="NCBIfam" id="NF006375">
    <property type="entry name" value="PRK08609.1"/>
    <property type="match status" value="1"/>
</dbReference>
<keyword evidence="12" id="KW-0832">Ubl conjugation</keyword>
<dbReference type="GO" id="GO:0003677">
    <property type="term" value="F:DNA binding"/>
    <property type="evidence" value="ECO:0007669"/>
    <property type="project" value="InterPro"/>
</dbReference>
<keyword evidence="8" id="KW-0808">Transferase</keyword>
<evidence type="ECO:0000256" key="10">
    <source>
        <dbReference type="ARBA" id="ARBA00022705"/>
    </source>
</evidence>
<feature type="domain" description="Helix-hairpin-helix DNA-binding motif class 1" evidence="22">
    <location>
        <begin position="127"/>
        <end position="146"/>
    </location>
</feature>
<evidence type="ECO:0000256" key="8">
    <source>
        <dbReference type="ARBA" id="ARBA00022679"/>
    </source>
</evidence>
<dbReference type="CDD" id="cd00141">
    <property type="entry name" value="NT_POLXc"/>
    <property type="match status" value="1"/>
</dbReference>
<dbReference type="InterPro" id="IPR016195">
    <property type="entry name" value="Pol/histidinol_Pase-like"/>
</dbReference>
<evidence type="ECO:0000313" key="25">
    <source>
        <dbReference type="EMBL" id="TAJ43400.1"/>
    </source>
</evidence>
<keyword evidence="14" id="KW-0915">Sodium</keyword>
<dbReference type="SUPFAM" id="SSF81301">
    <property type="entry name" value="Nucleotidyltransferase"/>
    <property type="match status" value="1"/>
</dbReference>
<comment type="caution">
    <text evidence="25">The sequence shown here is derived from an EMBL/GenBank/DDBJ whole genome shotgun (WGS) entry which is preliminary data.</text>
</comment>
<dbReference type="InterPro" id="IPR029398">
    <property type="entry name" value="PolB_thumb"/>
</dbReference>
<organism evidence="25 26">
    <name type="scientific">Methanofollis fontis</name>
    <dbReference type="NCBI Taxonomy" id="2052832"/>
    <lineage>
        <taxon>Archaea</taxon>
        <taxon>Methanobacteriati</taxon>
        <taxon>Methanobacteriota</taxon>
        <taxon>Stenosarchaea group</taxon>
        <taxon>Methanomicrobia</taxon>
        <taxon>Methanomicrobiales</taxon>
        <taxon>Methanomicrobiaceae</taxon>
        <taxon>Methanofollis</taxon>
    </lineage>
</organism>
<keyword evidence="6" id="KW-0488">Methylation</keyword>
<evidence type="ECO:0000256" key="15">
    <source>
        <dbReference type="ARBA" id="ARBA00023204"/>
    </source>
</evidence>
<dbReference type="InterPro" id="IPR002054">
    <property type="entry name" value="DNA-dir_DNA_pol_X"/>
</dbReference>
<dbReference type="SMART" id="SM00278">
    <property type="entry name" value="HhH1"/>
    <property type="match status" value="3"/>
</dbReference>
<keyword evidence="11" id="KW-0227">DNA damage</keyword>
<evidence type="ECO:0000259" key="22">
    <source>
        <dbReference type="SMART" id="SM00278"/>
    </source>
</evidence>
<comment type="catalytic activity">
    <reaction evidence="18">
        <text>2'-deoxyribonucleotide-(2'-deoxyribose 5'-phosphate)-2'-deoxyribonucleotide-DNA = a 3'-end 2'-deoxyribonucleotide-(2,3-dehydro-2,3-deoxyribose 5'-phosphate)-DNA + a 5'-end 5'-phospho-2'-deoxyribonucleoside-DNA + H(+)</text>
        <dbReference type="Rhea" id="RHEA:66592"/>
        <dbReference type="Rhea" id="RHEA-COMP:13180"/>
        <dbReference type="Rhea" id="RHEA-COMP:16897"/>
        <dbReference type="Rhea" id="RHEA-COMP:17067"/>
        <dbReference type="ChEBI" id="CHEBI:15378"/>
        <dbReference type="ChEBI" id="CHEBI:136412"/>
        <dbReference type="ChEBI" id="CHEBI:157695"/>
        <dbReference type="ChEBI" id="CHEBI:167181"/>
        <dbReference type="EC" id="4.2.99.18"/>
    </reaction>
</comment>
<evidence type="ECO:0000313" key="26">
    <source>
        <dbReference type="Proteomes" id="UP000292580"/>
    </source>
</evidence>
<keyword evidence="26" id="KW-1185">Reference proteome</keyword>
<dbReference type="EMBL" id="PGCL01000007">
    <property type="protein sequence ID" value="TAJ43400.1"/>
    <property type="molecule type" value="Genomic_DNA"/>
</dbReference>
<keyword evidence="10" id="KW-0235">DNA replication</keyword>
<dbReference type="PIRSF" id="PIRSF005047">
    <property type="entry name" value="UCP005047_YshC"/>
    <property type="match status" value="1"/>
</dbReference>
<dbReference type="SUPFAM" id="SSF47802">
    <property type="entry name" value="DNA polymerase beta, N-terminal domain-like"/>
    <property type="match status" value="1"/>
</dbReference>
<dbReference type="GO" id="GO:0003887">
    <property type="term" value="F:DNA-directed DNA polymerase activity"/>
    <property type="evidence" value="ECO:0007669"/>
    <property type="project" value="UniProtKB-KW"/>
</dbReference>
<feature type="domain" description="DNA-directed DNA polymerase X" evidence="24">
    <location>
        <begin position="3"/>
        <end position="307"/>
    </location>
</feature>
<evidence type="ECO:0000256" key="7">
    <source>
        <dbReference type="ARBA" id="ARBA00022634"/>
    </source>
</evidence>
<feature type="domain" description="Helix-hairpin-helix DNA-binding motif class 1" evidence="22">
    <location>
        <begin position="92"/>
        <end position="111"/>
    </location>
</feature>
<dbReference type="SMART" id="SM00483">
    <property type="entry name" value="POLXc"/>
    <property type="match status" value="1"/>
</dbReference>
<proteinExistence type="predicted"/>
<dbReference type="Gene3D" id="1.10.150.20">
    <property type="entry name" value="5' to 3' exonuclease, C-terminal subdomain"/>
    <property type="match status" value="1"/>
</dbReference>
<evidence type="ECO:0000256" key="20">
    <source>
        <dbReference type="ARBA" id="ARBA00045548"/>
    </source>
</evidence>
<evidence type="ECO:0000259" key="24">
    <source>
        <dbReference type="SMART" id="SM00483"/>
    </source>
</evidence>
<dbReference type="InterPro" id="IPR027421">
    <property type="entry name" value="DNA_pol_lamdba_lyase_dom_sf"/>
</dbReference>
<dbReference type="Gene3D" id="1.10.150.110">
    <property type="entry name" value="DNA polymerase beta, N-terminal domain-like"/>
    <property type="match status" value="1"/>
</dbReference>
<evidence type="ECO:0000256" key="3">
    <source>
        <dbReference type="ARBA" id="ARBA00012417"/>
    </source>
</evidence>
<evidence type="ECO:0000256" key="13">
    <source>
        <dbReference type="ARBA" id="ARBA00022932"/>
    </source>
</evidence>
<dbReference type="SUPFAM" id="SSF89550">
    <property type="entry name" value="PHP domain-like"/>
    <property type="match status" value="1"/>
</dbReference>
<dbReference type="InterPro" id="IPR002008">
    <property type="entry name" value="DNA_pol_X_beta-like"/>
</dbReference>
<protein>
    <recommendedName>
        <fullName evidence="5">DNA polymerase beta</fullName>
        <ecNumber evidence="3">2.7.7.7</ecNumber>
        <ecNumber evidence="4">4.2.99.18</ecNumber>
    </recommendedName>
    <alternativeName>
        <fullName evidence="16">5'-deoxyribose-phosphate lyase</fullName>
    </alternativeName>
    <alternativeName>
        <fullName evidence="17">AP lyase</fullName>
    </alternativeName>
</protein>
<dbReference type="InterPro" id="IPR037160">
    <property type="entry name" value="DNA_Pol_thumb_sf"/>
</dbReference>
<feature type="domain" description="Polymerase/histidinol phosphatase N-terminal" evidence="23">
    <location>
        <begin position="331"/>
        <end position="409"/>
    </location>
</feature>
<accession>A0A483CR31</accession>